<dbReference type="AlphaFoldDB" id="A0AAV3H4A1"/>
<reference evidence="1 2" key="1">
    <citation type="submission" date="2012-06" db="EMBL/GenBank/DDBJ databases">
        <title>Genomic anatomy of Escherichia coli O157:H7 outbreaks.</title>
        <authorList>
            <person name="Eppinger M."/>
            <person name="Daugherty S."/>
            <person name="Agrawal S."/>
            <person name="Galens K."/>
            <person name="Tallon L."/>
            <person name="Shefchek K."/>
            <person name="Parankush S."/>
            <person name="Cebula T.A."/>
            <person name="Feng P."/>
            <person name="Soderlund R."/>
            <person name="Mammel M.K."/>
            <person name="DebRoy C."/>
            <person name="Dudley E.G."/>
            <person name="Tarr P.I."/>
            <person name="Fraser-Liggett C."/>
            <person name="Ravel J."/>
        </authorList>
    </citation>
    <scope>NUCLEOTIDE SEQUENCE [LARGE SCALE GENOMIC DNA]</scope>
    <source>
        <strain evidence="1 2">EC1870</strain>
    </source>
</reference>
<proteinExistence type="predicted"/>
<evidence type="ECO:0000313" key="1">
    <source>
        <dbReference type="EMBL" id="EKJ39048.1"/>
    </source>
</evidence>
<comment type="caution">
    <text evidence="1">The sequence shown here is derived from an EMBL/GenBank/DDBJ whole genome shotgun (WGS) entry which is preliminary data.</text>
</comment>
<accession>A0AAV3H4A1</accession>
<gene>
    <name evidence="1" type="ORF">ECEC1870_4078</name>
</gene>
<dbReference type="Proteomes" id="UP000006789">
    <property type="component" value="Unassembled WGS sequence"/>
</dbReference>
<name>A0AAV3H4A1_ECOLX</name>
<protein>
    <submittedName>
        <fullName evidence="1">Uncharacterized protein</fullName>
    </submittedName>
</protein>
<evidence type="ECO:0000313" key="2">
    <source>
        <dbReference type="Proteomes" id="UP000006789"/>
    </source>
</evidence>
<dbReference type="EMBL" id="AMVG01000504">
    <property type="protein sequence ID" value="EKJ39048.1"/>
    <property type="molecule type" value="Genomic_DNA"/>
</dbReference>
<sequence length="44" mass="5116">MYTHQTEFAPASLFRYVNALFIASGIPHRIFTLLYQSAHNQVNF</sequence>
<organism evidence="1 2">
    <name type="scientific">Escherichia coli EC1870</name>
    <dbReference type="NCBI Taxonomy" id="1005554"/>
    <lineage>
        <taxon>Bacteria</taxon>
        <taxon>Pseudomonadati</taxon>
        <taxon>Pseudomonadota</taxon>
        <taxon>Gammaproteobacteria</taxon>
        <taxon>Enterobacterales</taxon>
        <taxon>Enterobacteriaceae</taxon>
        <taxon>Escherichia</taxon>
    </lineage>
</organism>